<proteinExistence type="predicted"/>
<keyword evidence="3" id="KW-0489">Methyltransferase</keyword>
<reference evidence="4" key="1">
    <citation type="journal article" date="2019" name="Int. J. Syst. Evol. Microbiol.">
        <title>The Global Catalogue of Microorganisms (GCM) 10K type strain sequencing project: providing services to taxonomists for standard genome sequencing and annotation.</title>
        <authorList>
            <consortium name="The Broad Institute Genomics Platform"/>
            <consortium name="The Broad Institute Genome Sequencing Center for Infectious Disease"/>
            <person name="Wu L."/>
            <person name="Ma J."/>
        </authorList>
    </citation>
    <scope>NUCLEOTIDE SEQUENCE [LARGE SCALE GENOMIC DNA]</scope>
    <source>
        <strain evidence="4">CCUG 55590</strain>
    </source>
</reference>
<dbReference type="Gene3D" id="3.40.50.150">
    <property type="entry name" value="Vaccinia Virus protein VP39"/>
    <property type="match status" value="1"/>
</dbReference>
<keyword evidence="4" id="KW-1185">Reference proteome</keyword>
<dbReference type="PANTHER" id="PTHR43861">
    <property type="entry name" value="TRANS-ACONITATE 2-METHYLTRANSFERASE-RELATED"/>
    <property type="match status" value="1"/>
</dbReference>
<dbReference type="Pfam" id="PF13649">
    <property type="entry name" value="Methyltransf_25"/>
    <property type="match status" value="1"/>
</dbReference>
<evidence type="ECO:0000256" key="1">
    <source>
        <dbReference type="ARBA" id="ARBA00022679"/>
    </source>
</evidence>
<evidence type="ECO:0000259" key="2">
    <source>
        <dbReference type="Pfam" id="PF13649"/>
    </source>
</evidence>
<dbReference type="GO" id="GO:0008168">
    <property type="term" value="F:methyltransferase activity"/>
    <property type="evidence" value="ECO:0007669"/>
    <property type="project" value="UniProtKB-KW"/>
</dbReference>
<dbReference type="InterPro" id="IPR041698">
    <property type="entry name" value="Methyltransf_25"/>
</dbReference>
<keyword evidence="1" id="KW-0808">Transferase</keyword>
<evidence type="ECO:0000313" key="3">
    <source>
        <dbReference type="EMBL" id="MFC7390525.1"/>
    </source>
</evidence>
<dbReference type="SUPFAM" id="SSF53335">
    <property type="entry name" value="S-adenosyl-L-methionine-dependent methyltransferases"/>
    <property type="match status" value="1"/>
</dbReference>
<dbReference type="RefSeq" id="WP_214789663.1">
    <property type="nucleotide sequence ID" value="NZ_JANIEL010000006.1"/>
</dbReference>
<accession>A0ABW2PS59</accession>
<comment type="caution">
    <text evidence="3">The sequence shown here is derived from an EMBL/GenBank/DDBJ whole genome shotgun (WGS) entry which is preliminary data.</text>
</comment>
<dbReference type="EMBL" id="JBHTCE010000001">
    <property type="protein sequence ID" value="MFC7390525.1"/>
    <property type="molecule type" value="Genomic_DNA"/>
</dbReference>
<protein>
    <submittedName>
        <fullName evidence="3">Class I SAM-dependent methyltransferase</fullName>
    </submittedName>
</protein>
<dbReference type="GO" id="GO:0032259">
    <property type="term" value="P:methylation"/>
    <property type="evidence" value="ECO:0007669"/>
    <property type="project" value="UniProtKB-KW"/>
</dbReference>
<dbReference type="Proteomes" id="UP001596439">
    <property type="component" value="Unassembled WGS sequence"/>
</dbReference>
<dbReference type="CDD" id="cd02440">
    <property type="entry name" value="AdoMet_MTases"/>
    <property type="match status" value="1"/>
</dbReference>
<dbReference type="InterPro" id="IPR029063">
    <property type="entry name" value="SAM-dependent_MTases_sf"/>
</dbReference>
<feature type="domain" description="Methyltransferase" evidence="2">
    <location>
        <begin position="169"/>
        <end position="261"/>
    </location>
</feature>
<sequence length="343" mass="39700">MDQQMTEWTRVLHARKWMKQTESFLPLWHGYIGYKFGLFDALQGGASMAEMNLRLKRPLTQLALERWLEVGVAVRHLKKRGWRYYPTRGLKYQLSGNDERSIGFMLQEMMELHIPALIAYPEFLESGKQKTFDGAEHGQVVAKTSTLVETVAFPIVQQLLRQANVGSMLDIGCGHGGYLRKLQALEPNWELTGIDLEEEVIEEARSLDERGDIHFEVADFMNWETEEQFDAVMMNNMLYYFSPEERIKLLERLRNRLEENGVAVLVTPLAETALGGRFASAFNAFMTLHDNLYPLPTIPRLRRQMQEVGFEQIRFIPFIPEGSWYIVIAERGNKNLLNQPIQN</sequence>
<organism evidence="3 4">
    <name type="scientific">Exiguobacterium aestuarii</name>
    <dbReference type="NCBI Taxonomy" id="273527"/>
    <lineage>
        <taxon>Bacteria</taxon>
        <taxon>Bacillati</taxon>
        <taxon>Bacillota</taxon>
        <taxon>Bacilli</taxon>
        <taxon>Bacillales</taxon>
        <taxon>Bacillales Family XII. Incertae Sedis</taxon>
        <taxon>Exiguobacterium</taxon>
    </lineage>
</organism>
<evidence type="ECO:0000313" key="4">
    <source>
        <dbReference type="Proteomes" id="UP001596439"/>
    </source>
</evidence>
<name>A0ABW2PS59_9BACL</name>
<gene>
    <name evidence="3" type="ORF">ACFQO8_10205</name>
</gene>